<evidence type="ECO:0000313" key="2">
    <source>
        <dbReference type="EMBL" id="SBV61256.1"/>
    </source>
</evidence>
<proteinExistence type="predicted"/>
<feature type="domain" description="DUF7739" evidence="1">
    <location>
        <begin position="4"/>
        <end position="79"/>
    </location>
</feature>
<dbReference type="EMBL" id="FLUB01000004">
    <property type="protein sequence ID" value="SBV61256.1"/>
    <property type="molecule type" value="Genomic_DNA"/>
</dbReference>
<organism evidence="2">
    <name type="scientific">uncultured Citrobacter sp</name>
    <dbReference type="NCBI Taxonomy" id="200446"/>
    <lineage>
        <taxon>Bacteria</taxon>
        <taxon>Pseudomonadati</taxon>
        <taxon>Pseudomonadota</taxon>
        <taxon>Gammaproteobacteria</taxon>
        <taxon>Enterobacterales</taxon>
        <taxon>Enterobacteriaceae</taxon>
        <taxon>Citrobacter</taxon>
        <taxon>environmental samples</taxon>
    </lineage>
</organism>
<sequence length="97" mass="10837">MSMTVALTDKRRSGKRIPGLGMSNRTWFAVLDIPGMEKLVNQQHTNDPLDVTPAKAKKMADIVEAWTPPDGWSGDMAEKMKGYIVEFLRGCNGFRSH</sequence>
<dbReference type="Pfam" id="PF24881">
    <property type="entry name" value="DUF7739"/>
    <property type="match status" value="1"/>
</dbReference>
<reference evidence="2" key="1">
    <citation type="submission" date="2016-04" db="EMBL/GenBank/DDBJ databases">
        <authorList>
            <person name="Evans L.H."/>
            <person name="Alamgir A."/>
            <person name="Owens N."/>
            <person name="Weber N.D."/>
            <person name="Virtaneva K."/>
            <person name="Barbian K."/>
            <person name="Babar A."/>
            <person name="Rosenke K."/>
        </authorList>
    </citation>
    <scope>NUCLEOTIDE SEQUENCE</scope>
    <source>
        <strain evidence="2">92-3</strain>
    </source>
</reference>
<dbReference type="InterPro" id="IPR056641">
    <property type="entry name" value="DUF7739"/>
</dbReference>
<dbReference type="AlphaFoldDB" id="A0A212I3N9"/>
<accession>A0A212I3N9</accession>
<evidence type="ECO:0000259" key="1">
    <source>
        <dbReference type="Pfam" id="PF24881"/>
    </source>
</evidence>
<name>A0A212I3N9_9ENTR</name>
<protein>
    <recommendedName>
        <fullName evidence="1">DUF7739 domain-containing protein</fullName>
    </recommendedName>
</protein>
<gene>
    <name evidence="2" type="ORF">KM92CIT3_120047</name>
</gene>